<dbReference type="AlphaFoldDB" id="A0A8D4BKV4"/>
<dbReference type="KEGG" id="bmh:BMWSH_3366"/>
<evidence type="ECO:0000313" key="1">
    <source>
        <dbReference type="EMBL" id="AEN90248.1"/>
    </source>
</evidence>
<sequence length="53" mass="5764">MFARKSGAKNTFARRCGAKIGENEEEKSLSQENLCKSGIFARKFGAKLIVNAG</sequence>
<name>A0A8D4BKV4_PRIMW</name>
<reference evidence="1 2" key="1">
    <citation type="journal article" date="2011" name="J. Bacteriol.">
        <title>Complete genome sequence of the industrial strain Bacillus megaterium WSH-002.</title>
        <authorList>
            <person name="Liu L."/>
            <person name="Li Y."/>
            <person name="Zhang J."/>
            <person name="Zou W."/>
            <person name="Zhou Z."/>
            <person name="Liu J."/>
            <person name="Li X."/>
            <person name="Wang L."/>
            <person name="Chen J."/>
        </authorList>
    </citation>
    <scope>NUCLEOTIDE SEQUENCE [LARGE SCALE GENOMIC DNA]</scope>
    <source>
        <strain evidence="1 2">WSH-002</strain>
    </source>
</reference>
<organism evidence="1 2">
    <name type="scientific">Priestia megaterium (strain WSH-002)</name>
    <name type="common">Bacillus megaterium</name>
    <dbReference type="NCBI Taxonomy" id="1006007"/>
    <lineage>
        <taxon>Bacteria</taxon>
        <taxon>Bacillati</taxon>
        <taxon>Bacillota</taxon>
        <taxon>Bacilli</taxon>
        <taxon>Bacillales</taxon>
        <taxon>Bacillaceae</taxon>
        <taxon>Priestia</taxon>
    </lineage>
</organism>
<accession>A0A8D4BKV4</accession>
<proteinExistence type="predicted"/>
<protein>
    <submittedName>
        <fullName evidence="1">Uncharacterized protein</fullName>
    </submittedName>
</protein>
<gene>
    <name evidence="1" type="ORF">BMWSH_3366</name>
</gene>
<evidence type="ECO:0000313" key="2">
    <source>
        <dbReference type="Proteomes" id="UP000001283"/>
    </source>
</evidence>
<dbReference type="EMBL" id="CP003017">
    <property type="protein sequence ID" value="AEN90248.1"/>
    <property type="molecule type" value="Genomic_DNA"/>
</dbReference>
<dbReference type="Proteomes" id="UP000001283">
    <property type="component" value="Chromosome"/>
</dbReference>